<keyword evidence="3" id="KW-1185">Reference proteome</keyword>
<gene>
    <name evidence="2" type="ORF">ACFQDH_16645</name>
</gene>
<dbReference type="Proteomes" id="UP001596298">
    <property type="component" value="Unassembled WGS sequence"/>
</dbReference>
<evidence type="ECO:0000256" key="1">
    <source>
        <dbReference type="SAM" id="Phobius"/>
    </source>
</evidence>
<evidence type="ECO:0000313" key="3">
    <source>
        <dbReference type="Proteomes" id="UP001596298"/>
    </source>
</evidence>
<dbReference type="RefSeq" id="WP_382403517.1">
    <property type="nucleotide sequence ID" value="NZ_JBHSWH010000001.1"/>
</dbReference>
<feature type="transmembrane region" description="Helical" evidence="1">
    <location>
        <begin position="45"/>
        <end position="66"/>
    </location>
</feature>
<dbReference type="NCBIfam" id="NF042935">
    <property type="entry name" value="SCO6880_fam"/>
    <property type="match status" value="1"/>
</dbReference>
<reference evidence="3" key="1">
    <citation type="journal article" date="2019" name="Int. J. Syst. Evol. Microbiol.">
        <title>The Global Catalogue of Microorganisms (GCM) 10K type strain sequencing project: providing services to taxonomists for standard genome sequencing and annotation.</title>
        <authorList>
            <consortium name="The Broad Institute Genomics Platform"/>
            <consortium name="The Broad Institute Genome Sequencing Center for Infectious Disease"/>
            <person name="Wu L."/>
            <person name="Ma J."/>
        </authorList>
    </citation>
    <scope>NUCLEOTIDE SEQUENCE [LARGE SCALE GENOMIC DNA]</scope>
    <source>
        <strain evidence="3">CCUG 58127</strain>
    </source>
</reference>
<comment type="caution">
    <text evidence="2">The sequence shown here is derived from an EMBL/GenBank/DDBJ whole genome shotgun (WGS) entry which is preliminary data.</text>
</comment>
<accession>A0ABW2AIR2</accession>
<keyword evidence="1" id="KW-0812">Transmembrane</keyword>
<proteinExistence type="predicted"/>
<name>A0ABW2AIR2_9MICO</name>
<protein>
    <submittedName>
        <fullName evidence="2">SCO6880 family protein</fullName>
    </submittedName>
</protein>
<keyword evidence="1" id="KW-0472">Membrane</keyword>
<evidence type="ECO:0000313" key="2">
    <source>
        <dbReference type="EMBL" id="MFC6706837.1"/>
    </source>
</evidence>
<organism evidence="2 3">
    <name type="scientific">Flexivirga alba</name>
    <dbReference type="NCBI Taxonomy" id="702742"/>
    <lineage>
        <taxon>Bacteria</taxon>
        <taxon>Bacillati</taxon>
        <taxon>Actinomycetota</taxon>
        <taxon>Actinomycetes</taxon>
        <taxon>Micrococcales</taxon>
        <taxon>Dermacoccaceae</taxon>
        <taxon>Flexivirga</taxon>
    </lineage>
</organism>
<dbReference type="EMBL" id="JBHSWH010000001">
    <property type="protein sequence ID" value="MFC6706837.1"/>
    <property type="molecule type" value="Genomic_DNA"/>
</dbReference>
<keyword evidence="1" id="KW-1133">Transmembrane helix</keyword>
<sequence length="480" mass="52275">MTESHEVPVRFARLPRRGLLLGLSTPRVACLAASLALLIPSVFLTGVAGALLTLPLWLTVGSAAVARWHRRPIIEWAPTVGHFVQRRLAGQTRFRARVDRPRPTGTLALPGDAAAMRFVIDTDTRRAMLHDPHAKTLTAVACVRHPAFVLLSTDEQARRVCGWSRALAHLATTGSGSRVQVLEISIPDGGHGINNWWAAHRASRANPWVTAQYDELVATVVPASATHRTLVALSIDTRSSHSSSRAHGRGLTAAAALLQQEMASLTASLRAADLRVESWLGEHELAATFRTAYQPGFETGDHPAQSLERAGPVSMDEQWDHLHHDNGYSTVLWISEWPRVDAPPSFLHTLIFQQGVRQTVSITYEPVPADEAMRDIRRARVEYATDAHQKAKLGMISDLADSVEARDVTDRERSLVAGHADIRFTGLITLTATTLADLEAAAAETARAATQCGCETRRLYGQQARAFTAAALPIARKVSP</sequence>
<dbReference type="InterPro" id="IPR049978">
    <property type="entry name" value="SCO6880-like"/>
</dbReference>